<sequence>MHNSYAQSPGAAMTGVFRTMPGLALAAAMMVTAAPFQASAQPLFDGCPSGPILERFTDFGRSGKMPPDLGKWLNDADAQKVEPWKPFDNVDYVGVCWVSAWLVHTDEGSVLIDTLYGPFIGQLIDNLKATGTDFADIKYVLMTHGHFDHVGGAAALKPLLPNAKFVMTQGGWDEAIESAKKSEATPRAWEMIEQDVVVEDGDTIELGGNSFKVIETPGHTWGTASYLYDVTDGDQTYRAITIGGLGLNAIDGPPQVEAYIESVDRVRNIVESGDDRVEVHLTTHGFSNDLDENRQKHLARKAGEPNIFVDPQALLNQVATLRAGAVERLEIEKAK</sequence>
<dbReference type="Gene3D" id="3.60.15.10">
    <property type="entry name" value="Ribonuclease Z/Hydroxyacylglutathione hydrolase-like"/>
    <property type="match status" value="1"/>
</dbReference>
<dbReference type="RefSeq" id="WP_267611679.1">
    <property type="nucleotide sequence ID" value="NZ_JAOVZQ010000001.1"/>
</dbReference>
<comment type="caution">
    <text evidence="3">The sequence shown here is derived from an EMBL/GenBank/DDBJ whole genome shotgun (WGS) entry which is preliminary data.</text>
</comment>
<protein>
    <submittedName>
        <fullName evidence="3">MBL fold metallo-hydrolase</fullName>
    </submittedName>
</protein>
<dbReference type="Pfam" id="PF00753">
    <property type="entry name" value="Lactamase_B"/>
    <property type="match status" value="1"/>
</dbReference>
<name>A0ABT3YCW9_9HYPH</name>
<gene>
    <name evidence="3" type="ORF">OEG82_06820</name>
</gene>
<proteinExistence type="predicted"/>
<dbReference type="InterPro" id="IPR001279">
    <property type="entry name" value="Metallo-B-lactamas"/>
</dbReference>
<evidence type="ECO:0000313" key="4">
    <source>
        <dbReference type="Proteomes" id="UP001081283"/>
    </source>
</evidence>
<dbReference type="InterPro" id="IPR050855">
    <property type="entry name" value="NDM-1-like"/>
</dbReference>
<dbReference type="CDD" id="cd16280">
    <property type="entry name" value="metallo-hydrolase-like_MBL-fold"/>
    <property type="match status" value="1"/>
</dbReference>
<dbReference type="PANTHER" id="PTHR42951">
    <property type="entry name" value="METALLO-BETA-LACTAMASE DOMAIN-CONTAINING"/>
    <property type="match status" value="1"/>
</dbReference>
<evidence type="ECO:0000313" key="3">
    <source>
        <dbReference type="EMBL" id="MCY0093731.1"/>
    </source>
</evidence>
<dbReference type="InterPro" id="IPR036866">
    <property type="entry name" value="RibonucZ/Hydroxyglut_hydro"/>
</dbReference>
<dbReference type="SUPFAM" id="SSF56281">
    <property type="entry name" value="Metallo-hydrolase/oxidoreductase"/>
    <property type="match status" value="1"/>
</dbReference>
<dbReference type="EMBL" id="JAOVZQ010000001">
    <property type="protein sequence ID" value="MCY0093731.1"/>
    <property type="molecule type" value="Genomic_DNA"/>
</dbReference>
<accession>A0ABT3YCW9</accession>
<dbReference type="Proteomes" id="UP001081283">
    <property type="component" value="Unassembled WGS sequence"/>
</dbReference>
<dbReference type="PANTHER" id="PTHR42951:SF22">
    <property type="entry name" value="METALLO BETA-LACTAMASE SUPERFAMILY LIPOPROTEIN"/>
    <property type="match status" value="1"/>
</dbReference>
<keyword evidence="4" id="KW-1185">Reference proteome</keyword>
<feature type="chain" id="PRO_5046861878" evidence="1">
    <location>
        <begin position="41"/>
        <end position="335"/>
    </location>
</feature>
<dbReference type="SMART" id="SM00849">
    <property type="entry name" value="Lactamase_B"/>
    <property type="match status" value="1"/>
</dbReference>
<evidence type="ECO:0000259" key="2">
    <source>
        <dbReference type="SMART" id="SM00849"/>
    </source>
</evidence>
<keyword evidence="1" id="KW-0732">Signal</keyword>
<feature type="domain" description="Metallo-beta-lactamase" evidence="2">
    <location>
        <begin position="97"/>
        <end position="284"/>
    </location>
</feature>
<evidence type="ECO:0000256" key="1">
    <source>
        <dbReference type="SAM" id="SignalP"/>
    </source>
</evidence>
<reference evidence="3" key="1">
    <citation type="submission" date="2022-10" db="EMBL/GenBank/DDBJ databases">
        <title>Hoeflea sp. J2-29, isolated from marine algae.</title>
        <authorList>
            <person name="Kristyanto S."/>
            <person name="Kim J.M."/>
            <person name="Jeon C.O."/>
        </authorList>
    </citation>
    <scope>NUCLEOTIDE SEQUENCE</scope>
    <source>
        <strain evidence="3">J2-29</strain>
    </source>
</reference>
<feature type="signal peptide" evidence="1">
    <location>
        <begin position="1"/>
        <end position="40"/>
    </location>
</feature>
<organism evidence="3 4">
    <name type="scientific">Hoeflea ulvae</name>
    <dbReference type="NCBI Taxonomy" id="2983764"/>
    <lineage>
        <taxon>Bacteria</taxon>
        <taxon>Pseudomonadati</taxon>
        <taxon>Pseudomonadota</taxon>
        <taxon>Alphaproteobacteria</taxon>
        <taxon>Hyphomicrobiales</taxon>
        <taxon>Rhizobiaceae</taxon>
        <taxon>Hoeflea</taxon>
    </lineage>
</organism>